<accession>A0A480ABX8</accession>
<gene>
    <name evidence="1" type="ORF">NIES80_03500</name>
</gene>
<name>A0A480ABX8_9CYAN</name>
<organism evidence="1 2">
    <name type="scientific">Dolichospermum planctonicum</name>
    <dbReference type="NCBI Taxonomy" id="136072"/>
    <lineage>
        <taxon>Bacteria</taxon>
        <taxon>Bacillati</taxon>
        <taxon>Cyanobacteriota</taxon>
        <taxon>Cyanophyceae</taxon>
        <taxon>Nostocales</taxon>
        <taxon>Aphanizomenonaceae</taxon>
        <taxon>Dolichospermum</taxon>
    </lineage>
</organism>
<evidence type="ECO:0000313" key="2">
    <source>
        <dbReference type="Proteomes" id="UP000299367"/>
    </source>
</evidence>
<proteinExistence type="predicted"/>
<dbReference type="Proteomes" id="UP000299367">
    <property type="component" value="Unassembled WGS sequence"/>
</dbReference>
<dbReference type="AlphaFoldDB" id="A0A480ABX8"/>
<comment type="caution">
    <text evidence="1">The sequence shown here is derived from an EMBL/GenBank/DDBJ whole genome shotgun (WGS) entry which is preliminary data.</text>
</comment>
<evidence type="ECO:0000313" key="1">
    <source>
        <dbReference type="EMBL" id="GCL40661.1"/>
    </source>
</evidence>
<reference evidence="2" key="1">
    <citation type="submission" date="2019-02" db="EMBL/GenBank/DDBJ databases">
        <title>Draft genome sequence of Dolichospermum planctonicum NIES-80.</title>
        <authorList>
            <person name="Yamaguchi H."/>
            <person name="Suzuki S."/>
            <person name="Kawachi M."/>
        </authorList>
    </citation>
    <scope>NUCLEOTIDE SEQUENCE [LARGE SCALE GENOMIC DNA]</scope>
    <source>
        <strain evidence="2">NIES-80</strain>
    </source>
</reference>
<sequence>MDHLERHNGDMERAFQDLWQAKNGQAMMGRDKSPLQITLKALRNELCGDDGFRGQIKEYTKNPSSSPLLTGVIVF</sequence>
<protein>
    <submittedName>
        <fullName evidence="1">Uncharacterized protein</fullName>
    </submittedName>
</protein>
<dbReference type="EMBL" id="BJCF01000002">
    <property type="protein sequence ID" value="GCL40661.1"/>
    <property type="molecule type" value="Genomic_DNA"/>
</dbReference>